<evidence type="ECO:0000313" key="2">
    <source>
        <dbReference type="Proteomes" id="UP000814033"/>
    </source>
</evidence>
<gene>
    <name evidence="1" type="ORF">FA95DRAFT_775028</name>
</gene>
<keyword evidence="2" id="KW-1185">Reference proteome</keyword>
<organism evidence="1 2">
    <name type="scientific">Auriscalpium vulgare</name>
    <dbReference type="NCBI Taxonomy" id="40419"/>
    <lineage>
        <taxon>Eukaryota</taxon>
        <taxon>Fungi</taxon>
        <taxon>Dikarya</taxon>
        <taxon>Basidiomycota</taxon>
        <taxon>Agaricomycotina</taxon>
        <taxon>Agaricomycetes</taxon>
        <taxon>Russulales</taxon>
        <taxon>Auriscalpiaceae</taxon>
        <taxon>Auriscalpium</taxon>
    </lineage>
</organism>
<proteinExistence type="predicted"/>
<dbReference type="Proteomes" id="UP000814033">
    <property type="component" value="Unassembled WGS sequence"/>
</dbReference>
<comment type="caution">
    <text evidence="1">The sequence shown here is derived from an EMBL/GenBank/DDBJ whole genome shotgun (WGS) entry which is preliminary data.</text>
</comment>
<evidence type="ECO:0000313" key="1">
    <source>
        <dbReference type="EMBL" id="KAI0049833.1"/>
    </source>
</evidence>
<accession>A0ACB8S118</accession>
<dbReference type="EMBL" id="MU275868">
    <property type="protein sequence ID" value="KAI0049833.1"/>
    <property type="molecule type" value="Genomic_DNA"/>
</dbReference>
<protein>
    <submittedName>
        <fullName evidence="1">Uncharacterized protein</fullName>
    </submittedName>
</protein>
<reference evidence="1" key="2">
    <citation type="journal article" date="2022" name="New Phytol.">
        <title>Evolutionary transition to the ectomycorrhizal habit in the genomes of a hyperdiverse lineage of mushroom-forming fungi.</title>
        <authorList>
            <person name="Looney B."/>
            <person name="Miyauchi S."/>
            <person name="Morin E."/>
            <person name="Drula E."/>
            <person name="Courty P.E."/>
            <person name="Kohler A."/>
            <person name="Kuo A."/>
            <person name="LaButti K."/>
            <person name="Pangilinan J."/>
            <person name="Lipzen A."/>
            <person name="Riley R."/>
            <person name="Andreopoulos W."/>
            <person name="He G."/>
            <person name="Johnson J."/>
            <person name="Nolan M."/>
            <person name="Tritt A."/>
            <person name="Barry K.W."/>
            <person name="Grigoriev I.V."/>
            <person name="Nagy L.G."/>
            <person name="Hibbett D."/>
            <person name="Henrissat B."/>
            <person name="Matheny P.B."/>
            <person name="Labbe J."/>
            <person name="Martin F.M."/>
        </authorList>
    </citation>
    <scope>NUCLEOTIDE SEQUENCE</scope>
    <source>
        <strain evidence="1">FP105234-sp</strain>
    </source>
</reference>
<sequence>MPPSPQIYALLELYIYGIYTCLFGFALHILIRKLKGSTTNKCLALAITFMYLVATAHAVMCAWPVIPASDETRSLAIGELLTSIATFNFVLGDGIVMWRAYIIWERNRRILVVSFLLLLIMLGASVWQIVYTVIRVQLTIDHVYQAGIFMTLLTNVVATGLIGYRAWRHYRSSSVVQIRIGRDRALAVLLLLVESGALYCAIWVAVIALFIRPASPVSAVSTGAQISAAALPHITGMYPTVIVVLCKLQASYSNTIMDMRDDGPPFPALAANARISGLSSDIPDPVRVQFSTLPGDNGQDFLARDSLDTLGSVFSADKEQIV</sequence>
<name>A0ACB8S118_9AGAM</name>
<reference evidence="1" key="1">
    <citation type="submission" date="2021-02" db="EMBL/GenBank/DDBJ databases">
        <authorList>
            <consortium name="DOE Joint Genome Institute"/>
            <person name="Ahrendt S."/>
            <person name="Looney B.P."/>
            <person name="Miyauchi S."/>
            <person name="Morin E."/>
            <person name="Drula E."/>
            <person name="Courty P.E."/>
            <person name="Chicoki N."/>
            <person name="Fauchery L."/>
            <person name="Kohler A."/>
            <person name="Kuo A."/>
            <person name="Labutti K."/>
            <person name="Pangilinan J."/>
            <person name="Lipzen A."/>
            <person name="Riley R."/>
            <person name="Andreopoulos W."/>
            <person name="He G."/>
            <person name="Johnson J."/>
            <person name="Barry K.W."/>
            <person name="Grigoriev I.V."/>
            <person name="Nagy L."/>
            <person name="Hibbett D."/>
            <person name="Henrissat B."/>
            <person name="Matheny P.B."/>
            <person name="Labbe J."/>
            <person name="Martin F."/>
        </authorList>
    </citation>
    <scope>NUCLEOTIDE SEQUENCE</scope>
    <source>
        <strain evidence="1">FP105234-sp</strain>
    </source>
</reference>